<evidence type="ECO:0000256" key="6">
    <source>
        <dbReference type="PROSITE-ProRule" id="PRU00433"/>
    </source>
</evidence>
<dbReference type="EMBL" id="CP002452">
    <property type="protein sequence ID" value="ADV45769.1"/>
    <property type="molecule type" value="Genomic_DNA"/>
</dbReference>
<dbReference type="eggNOG" id="COG2863">
    <property type="taxonomic scope" value="Bacteria"/>
</dbReference>
<gene>
    <name evidence="9" type="ordered locus">Nitsa_0499</name>
</gene>
<dbReference type="RefSeq" id="WP_013553465.1">
    <property type="nucleotide sequence ID" value="NC_014935.1"/>
</dbReference>
<evidence type="ECO:0000313" key="9">
    <source>
        <dbReference type="EMBL" id="ADV45769.1"/>
    </source>
</evidence>
<organism evidence="9 10">
    <name type="scientific">Nitratifractor salsuginis (strain DSM 16511 / JCM 12458 / E9I37-1)</name>
    <dbReference type="NCBI Taxonomy" id="749222"/>
    <lineage>
        <taxon>Bacteria</taxon>
        <taxon>Pseudomonadati</taxon>
        <taxon>Campylobacterota</taxon>
        <taxon>Epsilonproteobacteria</taxon>
        <taxon>Campylobacterales</taxon>
        <taxon>Sulfurovaceae</taxon>
        <taxon>Nitratifractor</taxon>
    </lineage>
</organism>
<keyword evidence="7" id="KW-0732">Signal</keyword>
<dbReference type="GO" id="GO:0046872">
    <property type="term" value="F:metal ion binding"/>
    <property type="evidence" value="ECO:0007669"/>
    <property type="project" value="UniProtKB-KW"/>
</dbReference>
<dbReference type="GO" id="GO:0009055">
    <property type="term" value="F:electron transfer activity"/>
    <property type="evidence" value="ECO:0007669"/>
    <property type="project" value="InterPro"/>
</dbReference>
<evidence type="ECO:0000256" key="4">
    <source>
        <dbReference type="ARBA" id="ARBA00022982"/>
    </source>
</evidence>
<evidence type="ECO:0000313" key="10">
    <source>
        <dbReference type="Proteomes" id="UP000008633"/>
    </source>
</evidence>
<dbReference type="PANTHER" id="PTHR33751">
    <property type="entry name" value="CBB3-TYPE CYTOCHROME C OXIDASE SUBUNIT FIXP"/>
    <property type="match status" value="1"/>
</dbReference>
<dbReference type="InterPro" id="IPR036909">
    <property type="entry name" value="Cyt_c-like_dom_sf"/>
</dbReference>
<evidence type="ECO:0000259" key="8">
    <source>
        <dbReference type="PROSITE" id="PS51007"/>
    </source>
</evidence>
<sequence length="190" mass="21139">MRKMSLWALSLLLALGTVGCGKKESQSQGEGASGNAAPQIKVTQGAVKIQKESKKSEANSGQFYYSYNTEKNSSDENPPKTRTTLDAYLHIHSPYERIQINLMIKKLSKDFIVRCSPCHDDYANGVIGPSLLGKSGDYIYQHLIDFKTGKKKNVLMKELVSQIDDAKLKAIADEIAAFNKQIQKLREGRK</sequence>
<dbReference type="STRING" id="749222.Nitsa_0499"/>
<keyword evidence="10" id="KW-1185">Reference proteome</keyword>
<proteinExistence type="predicted"/>
<dbReference type="Gene3D" id="1.10.760.10">
    <property type="entry name" value="Cytochrome c-like domain"/>
    <property type="match status" value="1"/>
</dbReference>
<evidence type="ECO:0000256" key="3">
    <source>
        <dbReference type="ARBA" id="ARBA00022723"/>
    </source>
</evidence>
<reference evidence="10" key="2">
    <citation type="submission" date="2011-01" db="EMBL/GenBank/DDBJ databases">
        <title>The complete genome of Nitratifractor salsuginis DSM 16511.</title>
        <authorList>
            <consortium name="US DOE Joint Genome Institute (JGI-PGF)"/>
            <person name="Lucas S."/>
            <person name="Copeland A."/>
            <person name="Lapidus A."/>
            <person name="Bruce D."/>
            <person name="Goodwin L."/>
            <person name="Pitluck S."/>
            <person name="Kyrpides N."/>
            <person name="Mavromatis K."/>
            <person name="Ivanova N."/>
            <person name="Mikhailova N."/>
            <person name="Zeytun A."/>
            <person name="Detter J.C."/>
            <person name="Tapia R."/>
            <person name="Han C."/>
            <person name="Land M."/>
            <person name="Hauser L."/>
            <person name="Markowitz V."/>
            <person name="Cheng J.-F."/>
            <person name="Hugenholtz P."/>
            <person name="Woyke T."/>
            <person name="Wu D."/>
            <person name="Tindall B."/>
            <person name="Schuetze A."/>
            <person name="Brambilla E."/>
            <person name="Klenk H.-P."/>
            <person name="Eisen J.A."/>
        </authorList>
    </citation>
    <scope>NUCLEOTIDE SEQUENCE [LARGE SCALE GENOMIC DNA]</scope>
    <source>
        <strain evidence="10">DSM 16511 / JCM 12458 / E9I37-1</strain>
    </source>
</reference>
<dbReference type="InterPro" id="IPR050597">
    <property type="entry name" value="Cytochrome_c_Oxidase_Subunit"/>
</dbReference>
<keyword evidence="4" id="KW-0249">Electron transport</keyword>
<evidence type="ECO:0000256" key="2">
    <source>
        <dbReference type="ARBA" id="ARBA00022617"/>
    </source>
</evidence>
<keyword evidence="2 6" id="KW-0349">Heme</keyword>
<dbReference type="PROSITE" id="PS51007">
    <property type="entry name" value="CYTC"/>
    <property type="match status" value="1"/>
</dbReference>
<dbReference type="PROSITE" id="PS51257">
    <property type="entry name" value="PROKAR_LIPOPROTEIN"/>
    <property type="match status" value="1"/>
</dbReference>
<reference evidence="9 10" key="1">
    <citation type="journal article" date="2011" name="Stand. Genomic Sci.">
        <title>Complete genome sequence of Nitratifractor salsuginis type strain (E9I37-1).</title>
        <authorList>
            <person name="Anderson I."/>
            <person name="Sikorski J."/>
            <person name="Zeytun A."/>
            <person name="Nolan M."/>
            <person name="Lapidus A."/>
            <person name="Lucas S."/>
            <person name="Hammon N."/>
            <person name="Deshpande S."/>
            <person name="Cheng J.F."/>
            <person name="Tapia R."/>
            <person name="Han C."/>
            <person name="Goodwin L."/>
            <person name="Pitluck S."/>
            <person name="Liolios K."/>
            <person name="Pagani I."/>
            <person name="Ivanova N."/>
            <person name="Huntemann M."/>
            <person name="Mavromatis K."/>
            <person name="Ovchinikova G."/>
            <person name="Pati A."/>
            <person name="Chen A."/>
            <person name="Palaniappan K."/>
            <person name="Land M."/>
            <person name="Hauser L."/>
            <person name="Brambilla E.M."/>
            <person name="Ngatchou-Djao O.D."/>
            <person name="Rohde M."/>
            <person name="Tindall B.J."/>
            <person name="Goker M."/>
            <person name="Detter J.C."/>
            <person name="Woyke T."/>
            <person name="Bristow J."/>
            <person name="Eisen J.A."/>
            <person name="Markowitz V."/>
            <person name="Hugenholtz P."/>
            <person name="Klenk H.P."/>
            <person name="Kyrpides N.C."/>
        </authorList>
    </citation>
    <scope>NUCLEOTIDE SEQUENCE [LARGE SCALE GENOMIC DNA]</scope>
    <source>
        <strain evidence="10">DSM 16511 / JCM 12458 / E9I37-1</strain>
    </source>
</reference>
<dbReference type="KEGG" id="nsa:Nitsa_0499"/>
<dbReference type="OrthoDB" id="5354561at2"/>
<feature type="signal peptide" evidence="7">
    <location>
        <begin position="1"/>
        <end position="19"/>
    </location>
</feature>
<protein>
    <recommendedName>
        <fullName evidence="8">Cytochrome c domain-containing protein</fullName>
    </recommendedName>
</protein>
<dbReference type="PANTHER" id="PTHR33751:SF9">
    <property type="entry name" value="CYTOCHROME C4"/>
    <property type="match status" value="1"/>
</dbReference>
<dbReference type="Proteomes" id="UP000008633">
    <property type="component" value="Chromosome"/>
</dbReference>
<keyword evidence="1" id="KW-0813">Transport</keyword>
<keyword evidence="3 6" id="KW-0479">Metal-binding</keyword>
<name>E6X0P9_NITSE</name>
<dbReference type="HOGENOM" id="CLU_1420797_0_0_7"/>
<feature type="chain" id="PRO_5003212634" description="Cytochrome c domain-containing protein" evidence="7">
    <location>
        <begin position="20"/>
        <end position="190"/>
    </location>
</feature>
<dbReference type="GO" id="GO:0020037">
    <property type="term" value="F:heme binding"/>
    <property type="evidence" value="ECO:0007669"/>
    <property type="project" value="InterPro"/>
</dbReference>
<dbReference type="InterPro" id="IPR009056">
    <property type="entry name" value="Cyt_c-like_dom"/>
</dbReference>
<accession>E6X0P9</accession>
<keyword evidence="5 6" id="KW-0408">Iron</keyword>
<dbReference type="AlphaFoldDB" id="E6X0P9"/>
<evidence type="ECO:0000256" key="5">
    <source>
        <dbReference type="ARBA" id="ARBA00023004"/>
    </source>
</evidence>
<feature type="domain" description="Cytochrome c" evidence="8">
    <location>
        <begin position="102"/>
        <end position="179"/>
    </location>
</feature>
<evidence type="ECO:0000256" key="1">
    <source>
        <dbReference type="ARBA" id="ARBA00022448"/>
    </source>
</evidence>
<dbReference type="SUPFAM" id="SSF46626">
    <property type="entry name" value="Cytochrome c"/>
    <property type="match status" value="1"/>
</dbReference>
<evidence type="ECO:0000256" key="7">
    <source>
        <dbReference type="SAM" id="SignalP"/>
    </source>
</evidence>